<protein>
    <submittedName>
        <fullName evidence="2">DUF4252 domain-containing protein</fullName>
    </submittedName>
</protein>
<dbReference type="AlphaFoldDB" id="A0A7C2RLM5"/>
<proteinExistence type="predicted"/>
<sequence length="174" mass="19718">MKKLTFAILALLLPFLSNAQNFDKYENMKEVDAVVITSKMFKLLTKIDLNADDPETQAYIDLIENLQEMRVFSSTQEGVRKQMSTDVASYIKKGGLEELMRVSEDGKTVKFYYKPGKSDDYVSQLFMFMEGQEKSKPVSVILNITGEINLAQVSKLANDFKIPGGDELKKVETH</sequence>
<organism evidence="2">
    <name type="scientific">Salinimicrobium catena</name>
    <dbReference type="NCBI Taxonomy" id="390640"/>
    <lineage>
        <taxon>Bacteria</taxon>
        <taxon>Pseudomonadati</taxon>
        <taxon>Bacteroidota</taxon>
        <taxon>Flavobacteriia</taxon>
        <taxon>Flavobacteriales</taxon>
        <taxon>Flavobacteriaceae</taxon>
        <taxon>Salinimicrobium</taxon>
    </lineage>
</organism>
<feature type="chain" id="PRO_5027797003" evidence="1">
    <location>
        <begin position="20"/>
        <end position="174"/>
    </location>
</feature>
<feature type="signal peptide" evidence="1">
    <location>
        <begin position="1"/>
        <end position="19"/>
    </location>
</feature>
<evidence type="ECO:0000313" key="2">
    <source>
        <dbReference type="EMBL" id="HER39756.1"/>
    </source>
</evidence>
<comment type="caution">
    <text evidence="2">The sequence shown here is derived from an EMBL/GenBank/DDBJ whole genome shotgun (WGS) entry which is preliminary data.</text>
</comment>
<dbReference type="EMBL" id="DSEE01000063">
    <property type="protein sequence ID" value="HER39756.1"/>
    <property type="molecule type" value="Genomic_DNA"/>
</dbReference>
<evidence type="ECO:0000256" key="1">
    <source>
        <dbReference type="SAM" id="SignalP"/>
    </source>
</evidence>
<dbReference type="InterPro" id="IPR025348">
    <property type="entry name" value="DUF4252"/>
</dbReference>
<keyword evidence="1" id="KW-0732">Signal</keyword>
<dbReference type="Pfam" id="PF14060">
    <property type="entry name" value="DUF4252"/>
    <property type="match status" value="1"/>
</dbReference>
<gene>
    <name evidence="2" type="ORF">ENO10_00875</name>
</gene>
<reference evidence="2" key="1">
    <citation type="journal article" date="2020" name="mSystems">
        <title>Genome- and Community-Level Interaction Insights into Carbon Utilization and Element Cycling Functions of Hydrothermarchaeota in Hydrothermal Sediment.</title>
        <authorList>
            <person name="Zhou Z."/>
            <person name="Liu Y."/>
            <person name="Xu W."/>
            <person name="Pan J."/>
            <person name="Luo Z.H."/>
            <person name="Li M."/>
        </authorList>
    </citation>
    <scope>NUCLEOTIDE SEQUENCE [LARGE SCALE GENOMIC DNA]</scope>
    <source>
        <strain evidence="2">SpSt-1235</strain>
    </source>
</reference>
<name>A0A7C2RLM5_9FLAO</name>
<dbReference type="Proteomes" id="UP000885753">
    <property type="component" value="Unassembled WGS sequence"/>
</dbReference>
<accession>A0A7C2RLM5</accession>